<evidence type="ECO:0000256" key="1">
    <source>
        <dbReference type="ARBA" id="ARBA00001933"/>
    </source>
</evidence>
<evidence type="ECO:0000256" key="2">
    <source>
        <dbReference type="ARBA" id="ARBA00004746"/>
    </source>
</evidence>
<dbReference type="InterPro" id="IPR001917">
    <property type="entry name" value="Aminotrans_II_pyridoxalP_BS"/>
</dbReference>
<dbReference type="PROSITE" id="PS00599">
    <property type="entry name" value="AA_TRANSFER_CLASS_2"/>
    <property type="match status" value="1"/>
</dbReference>
<feature type="binding site" evidence="9">
    <location>
        <position position="134"/>
    </location>
    <ligand>
        <name>substrate</name>
    </ligand>
</feature>
<organism evidence="12 13">
    <name type="scientific">gamma proteobacterium HTCC2207</name>
    <dbReference type="NCBI Taxonomy" id="314287"/>
    <lineage>
        <taxon>Bacteria</taxon>
        <taxon>Pseudomonadati</taxon>
        <taxon>Pseudomonadota</taxon>
        <taxon>Gammaproteobacteria</taxon>
        <taxon>Cellvibrionales</taxon>
        <taxon>Porticoccaceae</taxon>
        <taxon>SAR92 clade</taxon>
    </lineage>
</organism>
<feature type="binding site" evidence="9">
    <location>
        <position position="354"/>
    </location>
    <ligand>
        <name>substrate</name>
    </ligand>
</feature>
<comment type="catalytic activity">
    <reaction evidence="8 9">
        <text>6-carboxyhexanoyl-[ACP] + L-alanine + H(+) = (8S)-8-amino-7-oxononanoate + holo-[ACP] + CO2</text>
        <dbReference type="Rhea" id="RHEA:42288"/>
        <dbReference type="Rhea" id="RHEA-COMP:9685"/>
        <dbReference type="Rhea" id="RHEA-COMP:9955"/>
        <dbReference type="ChEBI" id="CHEBI:15378"/>
        <dbReference type="ChEBI" id="CHEBI:16526"/>
        <dbReference type="ChEBI" id="CHEBI:57972"/>
        <dbReference type="ChEBI" id="CHEBI:64479"/>
        <dbReference type="ChEBI" id="CHEBI:78846"/>
        <dbReference type="ChEBI" id="CHEBI:149468"/>
        <dbReference type="EC" id="2.3.1.47"/>
    </reaction>
</comment>
<dbReference type="Gene3D" id="3.90.1150.10">
    <property type="entry name" value="Aspartate Aminotransferase, domain 1"/>
    <property type="match status" value="1"/>
</dbReference>
<keyword evidence="7 9" id="KW-0663">Pyridoxal phosphate</keyword>
<dbReference type="Proteomes" id="UP000005555">
    <property type="component" value="Unassembled WGS sequence"/>
</dbReference>
<dbReference type="InterPro" id="IPR004839">
    <property type="entry name" value="Aminotransferase_I/II_large"/>
</dbReference>
<dbReference type="AlphaFoldDB" id="Q1YQZ9"/>
<feature type="modified residue" description="N6-(pyridoxal phosphate)lysine" evidence="9 10">
    <location>
        <position position="240"/>
    </location>
</feature>
<dbReference type="HAMAP" id="MF_01693">
    <property type="entry name" value="BioF_aminotrans_2"/>
    <property type="match status" value="1"/>
</dbReference>
<evidence type="ECO:0000256" key="4">
    <source>
        <dbReference type="ARBA" id="ARBA00011738"/>
    </source>
</evidence>
<dbReference type="Pfam" id="PF00155">
    <property type="entry name" value="Aminotran_1_2"/>
    <property type="match status" value="1"/>
</dbReference>
<dbReference type="InterPro" id="IPR022834">
    <property type="entry name" value="AONS_Proteobacteria"/>
</dbReference>
<dbReference type="Gene3D" id="3.40.640.10">
    <property type="entry name" value="Type I PLP-dependent aspartate aminotransferase-like (Major domain)"/>
    <property type="match status" value="1"/>
</dbReference>
<dbReference type="CDD" id="cd06454">
    <property type="entry name" value="KBL_like"/>
    <property type="match status" value="1"/>
</dbReference>
<dbReference type="PANTHER" id="PTHR13693:SF100">
    <property type="entry name" value="8-AMINO-7-OXONONANOATE SYNTHASE"/>
    <property type="match status" value="1"/>
</dbReference>
<dbReference type="eggNOG" id="COG0156">
    <property type="taxonomic scope" value="Bacteria"/>
</dbReference>
<feature type="binding site" evidence="9">
    <location>
        <position position="237"/>
    </location>
    <ligand>
        <name>pyridoxal 5'-phosphate</name>
        <dbReference type="ChEBI" id="CHEBI:597326"/>
    </ligand>
</feature>
<feature type="binding site" evidence="9">
    <location>
        <position position="208"/>
    </location>
    <ligand>
        <name>pyridoxal 5'-phosphate</name>
        <dbReference type="ChEBI" id="CHEBI:597326"/>
    </ligand>
</feature>
<protein>
    <recommendedName>
        <fullName evidence="9">8-amino-7-oxononanoate synthase</fullName>
        <shortName evidence="9">AONS</shortName>
        <ecNumber evidence="9">2.3.1.47</ecNumber>
    </recommendedName>
    <alternativeName>
        <fullName evidence="9">7-keto-8-amino-pelargonic acid synthase</fullName>
        <shortName evidence="9">7-KAP synthase</shortName>
        <shortName evidence="9">KAPA synthase</shortName>
    </alternativeName>
    <alternativeName>
        <fullName evidence="9">8-amino-7-ketopelargonate synthase</fullName>
    </alternativeName>
</protein>
<keyword evidence="6 9" id="KW-0093">Biotin biosynthesis</keyword>
<dbReference type="InterPro" id="IPR050087">
    <property type="entry name" value="AON_synthase_class-II"/>
</dbReference>
<dbReference type="InterPro" id="IPR015421">
    <property type="entry name" value="PyrdxlP-dep_Trfase_major"/>
</dbReference>
<dbReference type="OrthoDB" id="9807157at2"/>
<dbReference type="GO" id="GO:0008710">
    <property type="term" value="F:8-amino-7-oxononanoate synthase activity"/>
    <property type="evidence" value="ECO:0007669"/>
    <property type="project" value="UniProtKB-UniRule"/>
</dbReference>
<feature type="domain" description="Aminotransferase class I/classII large" evidence="11">
    <location>
        <begin position="42"/>
        <end position="382"/>
    </location>
</feature>
<evidence type="ECO:0000256" key="5">
    <source>
        <dbReference type="ARBA" id="ARBA00022679"/>
    </source>
</evidence>
<evidence type="ECO:0000256" key="9">
    <source>
        <dbReference type="HAMAP-Rule" id="MF_01693"/>
    </source>
</evidence>
<keyword evidence="13" id="KW-1185">Reference proteome</keyword>
<dbReference type="EMBL" id="AAPI01000005">
    <property type="protein sequence ID" value="EAS46809.1"/>
    <property type="molecule type" value="Genomic_DNA"/>
</dbReference>
<dbReference type="InterPro" id="IPR015422">
    <property type="entry name" value="PyrdxlP-dep_Trfase_small"/>
</dbReference>
<comment type="similarity">
    <text evidence="3 9">Belongs to the class-II pyridoxal-phosphate-dependent aminotransferase family. BioF subfamily.</text>
</comment>
<comment type="cofactor">
    <cofactor evidence="1 9 10">
        <name>pyridoxal 5'-phosphate</name>
        <dbReference type="ChEBI" id="CHEBI:597326"/>
    </cofactor>
</comment>
<sequence>MNSMDATLQAQLNLRREEHLYRTRLNVASGCSSTLSVEGRSLINFCSNDYLGLASHPDISLALKQAADLYGTGSGASHLVSGHSVVHQKLEEQLAQYTGRPRALLFSTGYMANMGVINALVGRRDLVLQDQLNHASLLDGGRLSQADFKRYKHVDMASLEQRLEQSSAERKLIVSDGVFSMDGNLAPLSEISTLAKKHNAWLMVDDAHGVGVLGPQGGGLVEQLGMNLKQVPVLVGTLGKSFGTFGAFVAGSEALIETLIQFSRSYIYTTALPPAVAAATLASLKIVRQESWRRDKLVQLVTRFRRGAEQIGLQLGGSNTPIQPVLINNDAKVMQVGQSLRDAGFLVGAIRPPTVPVGTGRLRITFSADHSEEQVDQLVAALDSLNLRAAI</sequence>
<evidence type="ECO:0000313" key="12">
    <source>
        <dbReference type="EMBL" id="EAS46809.1"/>
    </source>
</evidence>
<dbReference type="InterPro" id="IPR015424">
    <property type="entry name" value="PyrdxlP-dep_Trfase"/>
</dbReference>
<evidence type="ECO:0000256" key="3">
    <source>
        <dbReference type="ARBA" id="ARBA00010008"/>
    </source>
</evidence>
<comment type="pathway">
    <text evidence="2 9">Cofactor biosynthesis; biotin biosynthesis.</text>
</comment>
<dbReference type="UniPathway" id="UPA00078"/>
<dbReference type="EC" id="2.3.1.47" evidence="9"/>
<evidence type="ECO:0000259" key="11">
    <source>
        <dbReference type="Pfam" id="PF00155"/>
    </source>
</evidence>
<comment type="caution">
    <text evidence="12">The sequence shown here is derived from an EMBL/GenBank/DDBJ whole genome shotgun (WGS) entry which is preliminary data.</text>
</comment>
<dbReference type="GO" id="GO:0009102">
    <property type="term" value="P:biotin biosynthetic process"/>
    <property type="evidence" value="ECO:0007669"/>
    <property type="project" value="UniProtKB-UniRule"/>
</dbReference>
<dbReference type="HOGENOM" id="CLU_015846_11_0_6"/>
<comment type="function">
    <text evidence="9">Catalyzes the decarboxylative condensation of pimeloyl-[acyl-carrier protein] and L-alanine to produce 8-amino-7-oxononanoate (AON), [acyl-carrier protein], and carbon dioxide.</text>
</comment>
<name>Q1YQZ9_9GAMM</name>
<evidence type="ECO:0000256" key="10">
    <source>
        <dbReference type="PIRSR" id="PIRSR604723-51"/>
    </source>
</evidence>
<dbReference type="GO" id="GO:0030170">
    <property type="term" value="F:pyridoxal phosphate binding"/>
    <property type="evidence" value="ECO:0007669"/>
    <property type="project" value="UniProtKB-UniRule"/>
</dbReference>
<evidence type="ECO:0000256" key="7">
    <source>
        <dbReference type="ARBA" id="ARBA00022898"/>
    </source>
</evidence>
<feature type="binding site" evidence="9">
    <location>
        <position position="180"/>
    </location>
    <ligand>
        <name>pyridoxal 5'-phosphate</name>
        <dbReference type="ChEBI" id="CHEBI:597326"/>
    </ligand>
</feature>
<dbReference type="NCBIfam" id="TIGR00858">
    <property type="entry name" value="bioF"/>
    <property type="match status" value="1"/>
</dbReference>
<evidence type="ECO:0000256" key="8">
    <source>
        <dbReference type="ARBA" id="ARBA00047715"/>
    </source>
</evidence>
<feature type="binding site" evidence="9">
    <location>
        <position position="22"/>
    </location>
    <ligand>
        <name>substrate</name>
    </ligand>
</feature>
<accession>Q1YQZ9</accession>
<gene>
    <name evidence="9" type="primary">bioF</name>
    <name evidence="12" type="ORF">GB2207_04194</name>
</gene>
<dbReference type="InterPro" id="IPR004723">
    <property type="entry name" value="AONS_Archaea/Proteobacteria"/>
</dbReference>
<proteinExistence type="inferred from homology"/>
<comment type="subunit">
    <text evidence="4 9">Homodimer.</text>
</comment>
<dbReference type="PANTHER" id="PTHR13693">
    <property type="entry name" value="CLASS II AMINOTRANSFERASE/8-AMINO-7-OXONONANOATE SYNTHASE"/>
    <property type="match status" value="1"/>
</dbReference>
<dbReference type="STRING" id="314287.GB2207_04194"/>
<keyword evidence="5 9" id="KW-0808">Transferase</keyword>
<evidence type="ECO:0000256" key="6">
    <source>
        <dbReference type="ARBA" id="ARBA00022756"/>
    </source>
</evidence>
<evidence type="ECO:0000313" key="13">
    <source>
        <dbReference type="Proteomes" id="UP000005555"/>
    </source>
</evidence>
<feature type="binding site" evidence="9">
    <location>
        <begin position="109"/>
        <end position="110"/>
    </location>
    <ligand>
        <name>pyridoxal 5'-phosphate</name>
        <dbReference type="ChEBI" id="CHEBI:597326"/>
    </ligand>
</feature>
<dbReference type="SUPFAM" id="SSF53383">
    <property type="entry name" value="PLP-dependent transferases"/>
    <property type="match status" value="1"/>
</dbReference>
<reference evidence="12 13" key="1">
    <citation type="submission" date="2006-03" db="EMBL/GenBank/DDBJ databases">
        <authorList>
            <person name="Giovannoni S.J."/>
            <person name="Cho J.-C."/>
            <person name="Ferriera S."/>
            <person name="Johnson J."/>
            <person name="Kravitz S."/>
            <person name="Halpern A."/>
            <person name="Remington K."/>
            <person name="Beeson K."/>
            <person name="Tran B."/>
            <person name="Rogers Y.-H."/>
            <person name="Friedman R."/>
            <person name="Venter J.C."/>
        </authorList>
    </citation>
    <scope>NUCLEOTIDE SEQUENCE [LARGE SCALE GENOMIC DNA]</scope>
    <source>
        <strain evidence="12 13">HTCC2207</strain>
    </source>
</reference>